<keyword evidence="1" id="KW-0812">Transmembrane</keyword>
<protein>
    <submittedName>
        <fullName evidence="2">TrgA family protein</fullName>
    </submittedName>
</protein>
<evidence type="ECO:0000313" key="3">
    <source>
        <dbReference type="Proteomes" id="UP001230978"/>
    </source>
</evidence>
<dbReference type="RefSeq" id="WP_281466965.1">
    <property type="nucleotide sequence ID" value="NZ_CP124535.1"/>
</dbReference>
<dbReference type="Proteomes" id="UP001230978">
    <property type="component" value="Chromosome"/>
</dbReference>
<keyword evidence="3" id="KW-1185">Reference proteome</keyword>
<feature type="transmembrane region" description="Helical" evidence="1">
    <location>
        <begin position="117"/>
        <end position="137"/>
    </location>
</feature>
<keyword evidence="1" id="KW-0472">Membrane</keyword>
<feature type="transmembrane region" description="Helical" evidence="1">
    <location>
        <begin position="37"/>
        <end position="56"/>
    </location>
</feature>
<name>A0ABY8Q8J7_9RHOB</name>
<dbReference type="EMBL" id="CP124535">
    <property type="protein sequence ID" value="WGV16532.1"/>
    <property type="molecule type" value="Genomic_DNA"/>
</dbReference>
<gene>
    <name evidence="2" type="ORF">QF092_01585</name>
</gene>
<accession>A0ABY8Q8J7</accession>
<dbReference type="InterPro" id="IPR047784">
    <property type="entry name" value="TrgA"/>
</dbReference>
<evidence type="ECO:0000256" key="1">
    <source>
        <dbReference type="SAM" id="Phobius"/>
    </source>
</evidence>
<dbReference type="NCBIfam" id="NF033773">
    <property type="entry name" value="tellur_TrgA"/>
    <property type="match status" value="1"/>
</dbReference>
<reference evidence="2 3" key="1">
    <citation type="submission" date="2023-04" db="EMBL/GenBank/DDBJ databases">
        <title>YMD61, complete Genome.</title>
        <authorList>
            <person name="Zhang J."/>
        </authorList>
    </citation>
    <scope>NUCLEOTIDE SEQUENCE [LARGE SCALE GENOMIC DNA]</scope>
    <source>
        <strain evidence="2 3">YMD61</strain>
    </source>
</reference>
<sequence>MPTAAKLVAALSFALLAWVVCIVIEDLLPEAQRVGRLYPVSIAMGAICGWMVSGAAPRGTMIEAAMTGLRTATITTICAILAFATGTMLDVAMRGLYRGPMDAFLDIFNEFIDFGGMILNAPTLATIALGGLIAGMVTEAAGRRWR</sequence>
<proteinExistence type="predicted"/>
<evidence type="ECO:0000313" key="2">
    <source>
        <dbReference type="EMBL" id="WGV16532.1"/>
    </source>
</evidence>
<feature type="transmembrane region" description="Helical" evidence="1">
    <location>
        <begin position="77"/>
        <end position="97"/>
    </location>
</feature>
<keyword evidence="1" id="KW-1133">Transmembrane helix</keyword>
<organism evidence="2 3">
    <name type="scientific">Fuscovulum ytuae</name>
    <dbReference type="NCBI Taxonomy" id="3042299"/>
    <lineage>
        <taxon>Bacteria</taxon>
        <taxon>Pseudomonadati</taxon>
        <taxon>Pseudomonadota</taxon>
        <taxon>Alphaproteobacteria</taxon>
        <taxon>Rhodobacterales</taxon>
        <taxon>Paracoccaceae</taxon>
        <taxon>Fuscovulum</taxon>
    </lineage>
</organism>